<sequence length="515" mass="54308">MMHKPLAAALLGAVGLAAMSDAGAATHARVQAQSMGQIAPAALASRIGLEADASLSPRLQARTAHGTFKTREQQTFRGVPVYGRQVVVERDGSGNVLGVSGEISRGIGRDVASVAPAINGARATALLREHAGLLPLGIGVNGIQDSDIQNAKNDLYVYAEGNRARLAYLSSFFVDRGNGPTRPMAIIDANTGEVIQAWEGLTTKGKPGGGTVTGTPALATGAGGNLKTGQYFYGTNYASLAVTQSGSTCYMQNANVKTNNMAGSTRTGTLWSFICPNSSGDGVNGAYSPINDAHHFGGVVHDMYNTWLGAPPLTFSLVMNVHYGRNYENAFWNGSSMNFGDGASYFYPLTSLDVTSHEVSHGFTEQHSNLQYSGQSGGINEAFSDMAGEAAEYYDRGGNDWLVGADIMKTGTALRWMCTPTQDGRSIDNAANFTSTMDVHYSSGVYNKAFCTLAKTANWNTKKAFEVFARANAMYWTATSTFNSGACGVQTAAVDYAYSRSDVAAAFNAVGVTCL</sequence>
<dbReference type="Proteomes" id="UP000076131">
    <property type="component" value="Unassembled WGS sequence"/>
</dbReference>
<proteinExistence type="inferred from homology"/>
<dbReference type="eggNOG" id="COG3227">
    <property type="taxonomic scope" value="Bacteria"/>
</dbReference>
<keyword evidence="2 10" id="KW-0645">Protease</keyword>
<dbReference type="SUPFAM" id="SSF55486">
    <property type="entry name" value="Metalloproteases ('zincins'), catalytic domain"/>
    <property type="match status" value="1"/>
</dbReference>
<evidence type="ECO:0000256" key="3">
    <source>
        <dbReference type="ARBA" id="ARBA00022723"/>
    </source>
</evidence>
<dbReference type="Gene3D" id="3.10.450.490">
    <property type="match status" value="1"/>
</dbReference>
<feature type="domain" description="FTP" evidence="13">
    <location>
        <begin position="66"/>
        <end position="102"/>
    </location>
</feature>
<feature type="chain" id="PRO_5023128693" description="Neutral metalloproteinase" evidence="10">
    <location>
        <begin position="25"/>
        <end position="515"/>
    </location>
</feature>
<dbReference type="InterPro" id="IPR013856">
    <property type="entry name" value="Peptidase_M4_domain"/>
</dbReference>
<dbReference type="EMBL" id="LVJS01000019">
    <property type="protein sequence ID" value="KZC24801.1"/>
    <property type="molecule type" value="Genomic_DNA"/>
</dbReference>
<evidence type="ECO:0000256" key="7">
    <source>
        <dbReference type="ARBA" id="ARBA00023049"/>
    </source>
</evidence>
<dbReference type="EC" id="3.4.24.-" evidence="10"/>
<dbReference type="Gene3D" id="1.10.390.10">
    <property type="entry name" value="Neutral Protease Domain 2"/>
    <property type="match status" value="1"/>
</dbReference>
<feature type="signal peptide" evidence="10">
    <location>
        <begin position="1"/>
        <end position="24"/>
    </location>
</feature>
<dbReference type="GO" id="GO:0005576">
    <property type="term" value="C:extracellular region"/>
    <property type="evidence" value="ECO:0007669"/>
    <property type="project" value="UniProtKB-SubCell"/>
</dbReference>
<name>A0A154QKZ4_9GAMM</name>
<dbReference type="Pfam" id="PF02868">
    <property type="entry name" value="Peptidase_M4_C"/>
    <property type="match status" value="1"/>
</dbReference>
<keyword evidence="10" id="KW-0964">Secreted</keyword>
<feature type="domain" description="Peptidase M4 C-terminal" evidence="12">
    <location>
        <begin position="368"/>
        <end position="512"/>
    </location>
</feature>
<keyword evidence="8" id="KW-0865">Zymogen</keyword>
<evidence type="ECO:0000256" key="10">
    <source>
        <dbReference type="RuleBase" id="RU366073"/>
    </source>
</evidence>
<dbReference type="GO" id="GO:0004222">
    <property type="term" value="F:metalloendopeptidase activity"/>
    <property type="evidence" value="ECO:0007669"/>
    <property type="project" value="UniProtKB-UniRule"/>
</dbReference>
<evidence type="ECO:0000256" key="6">
    <source>
        <dbReference type="ARBA" id="ARBA00022833"/>
    </source>
</evidence>
<evidence type="ECO:0000259" key="12">
    <source>
        <dbReference type="Pfam" id="PF02868"/>
    </source>
</evidence>
<evidence type="ECO:0000256" key="8">
    <source>
        <dbReference type="ARBA" id="ARBA00023145"/>
    </source>
</evidence>
<dbReference type="GO" id="GO:0046872">
    <property type="term" value="F:metal ion binding"/>
    <property type="evidence" value="ECO:0007669"/>
    <property type="project" value="UniProtKB-UniRule"/>
</dbReference>
<dbReference type="PANTHER" id="PTHR33794:SF1">
    <property type="entry name" value="BACILLOLYSIN"/>
    <property type="match status" value="1"/>
</dbReference>
<comment type="cofactor">
    <cofactor evidence="10">
        <name>Zn(2+)</name>
        <dbReference type="ChEBI" id="CHEBI:29105"/>
    </cofactor>
</comment>
<feature type="active site" description="Proton donor" evidence="9">
    <location>
        <position position="440"/>
    </location>
</feature>
<keyword evidence="3" id="KW-0479">Metal-binding</keyword>
<evidence type="ECO:0000259" key="11">
    <source>
        <dbReference type="Pfam" id="PF01447"/>
    </source>
</evidence>
<keyword evidence="15" id="KW-1185">Reference proteome</keyword>
<evidence type="ECO:0000256" key="4">
    <source>
        <dbReference type="ARBA" id="ARBA00022729"/>
    </source>
</evidence>
<accession>A0A154QKZ4</accession>
<feature type="active site" evidence="9">
    <location>
        <position position="358"/>
    </location>
</feature>
<keyword evidence="7 10" id="KW-0482">Metalloprotease</keyword>
<keyword evidence="5 10" id="KW-0378">Hydrolase</keyword>
<gene>
    <name evidence="14" type="ORF">RHOFW104T7_06755</name>
</gene>
<dbReference type="PRINTS" id="PR00730">
    <property type="entry name" value="THERMOLYSIN"/>
</dbReference>
<evidence type="ECO:0000259" key="13">
    <source>
        <dbReference type="Pfam" id="PF07504"/>
    </source>
</evidence>
<evidence type="ECO:0000256" key="5">
    <source>
        <dbReference type="ARBA" id="ARBA00022801"/>
    </source>
</evidence>
<comment type="caution">
    <text evidence="14">The sequence shown here is derived from an EMBL/GenBank/DDBJ whole genome shotgun (WGS) entry which is preliminary data.</text>
</comment>
<dbReference type="InterPro" id="IPR050728">
    <property type="entry name" value="Zinc_Metalloprotease_M4"/>
</dbReference>
<evidence type="ECO:0000313" key="15">
    <source>
        <dbReference type="Proteomes" id="UP000076131"/>
    </source>
</evidence>
<keyword evidence="6 10" id="KW-0862">Zinc</keyword>
<organism evidence="14 15">
    <name type="scientific">Rhodanobacter thiooxydans</name>
    <dbReference type="NCBI Taxonomy" id="416169"/>
    <lineage>
        <taxon>Bacteria</taxon>
        <taxon>Pseudomonadati</taxon>
        <taxon>Pseudomonadota</taxon>
        <taxon>Gammaproteobacteria</taxon>
        <taxon>Lysobacterales</taxon>
        <taxon>Rhodanobacteraceae</taxon>
        <taxon>Rhodanobacter</taxon>
    </lineage>
</organism>
<comment type="subcellular location">
    <subcellularLocation>
        <location evidence="10">Secreted</location>
    </subcellularLocation>
</comment>
<evidence type="ECO:0000256" key="1">
    <source>
        <dbReference type="ARBA" id="ARBA00009388"/>
    </source>
</evidence>
<comment type="function">
    <text evidence="10">Extracellular zinc metalloprotease.</text>
</comment>
<dbReference type="Gene3D" id="3.10.170.10">
    <property type="match status" value="1"/>
</dbReference>
<dbReference type="STRING" id="416169.RHOFW104T7_06755"/>
<dbReference type="CDD" id="cd09597">
    <property type="entry name" value="M4_TLP"/>
    <property type="match status" value="1"/>
</dbReference>
<evidence type="ECO:0000256" key="9">
    <source>
        <dbReference type="PIRSR" id="PIRSR623612-1"/>
    </source>
</evidence>
<dbReference type="InterPro" id="IPR027268">
    <property type="entry name" value="Peptidase_M4/M1_CTD_sf"/>
</dbReference>
<reference evidence="14 15" key="1">
    <citation type="journal article" date="2016" name="MBio">
        <title>Lateral Gene Transfer in a Heavy Metal-Contaminated-Groundwater Microbial Community.</title>
        <authorList>
            <person name="Hemme C.L."/>
            <person name="Green S.J."/>
            <person name="Rishishwar L."/>
            <person name="Prakash O."/>
            <person name="Pettenato A."/>
            <person name="Chakraborty R."/>
            <person name="Deutschbauer A.M."/>
            <person name="Van Nostrand J.D."/>
            <person name="Wu L."/>
            <person name="He Z."/>
            <person name="Jordan I.K."/>
            <person name="Hazen T.C."/>
            <person name="Arkin A.P."/>
            <person name="Kostka J.E."/>
            <person name="Zhou J."/>
        </authorList>
    </citation>
    <scope>NUCLEOTIDE SEQUENCE [LARGE SCALE GENOMIC DNA]</scope>
    <source>
        <strain evidence="14 15">FW104-T7</strain>
    </source>
</reference>
<dbReference type="PANTHER" id="PTHR33794">
    <property type="entry name" value="BACILLOLYSIN"/>
    <property type="match status" value="1"/>
</dbReference>
<dbReference type="AlphaFoldDB" id="A0A154QKZ4"/>
<dbReference type="Gene3D" id="3.10.450.40">
    <property type="match status" value="1"/>
</dbReference>
<dbReference type="Pfam" id="PF01447">
    <property type="entry name" value="Peptidase_M4"/>
    <property type="match status" value="1"/>
</dbReference>
<dbReference type="InterPro" id="IPR001570">
    <property type="entry name" value="Peptidase_M4_C_domain"/>
</dbReference>
<evidence type="ECO:0000256" key="2">
    <source>
        <dbReference type="ARBA" id="ARBA00022670"/>
    </source>
</evidence>
<protein>
    <recommendedName>
        <fullName evidence="10">Neutral metalloproteinase</fullName>
        <ecNumber evidence="10">3.4.24.-</ecNumber>
    </recommendedName>
</protein>
<evidence type="ECO:0000313" key="14">
    <source>
        <dbReference type="EMBL" id="KZC24801.1"/>
    </source>
</evidence>
<keyword evidence="4 10" id="KW-0732">Signal</keyword>
<dbReference type="RefSeq" id="WP_008434604.1">
    <property type="nucleotide sequence ID" value="NZ_LVJS01000019.1"/>
</dbReference>
<feature type="domain" description="Peptidase M4" evidence="11">
    <location>
        <begin position="227"/>
        <end position="365"/>
    </location>
</feature>
<dbReference type="InterPro" id="IPR011096">
    <property type="entry name" value="FTP_domain"/>
</dbReference>
<dbReference type="GO" id="GO:0006508">
    <property type="term" value="P:proteolysis"/>
    <property type="evidence" value="ECO:0007669"/>
    <property type="project" value="UniProtKB-KW"/>
</dbReference>
<dbReference type="Pfam" id="PF07504">
    <property type="entry name" value="FTP"/>
    <property type="match status" value="1"/>
</dbReference>
<comment type="similarity">
    <text evidence="1 10">Belongs to the peptidase M4 family.</text>
</comment>
<dbReference type="InterPro" id="IPR023612">
    <property type="entry name" value="Peptidase_M4"/>
</dbReference>